<evidence type="ECO:0000256" key="1">
    <source>
        <dbReference type="ARBA" id="ARBA00000085"/>
    </source>
</evidence>
<keyword evidence="12" id="KW-0902">Two-component regulatory system</keyword>
<proteinExistence type="predicted"/>
<evidence type="ECO:0000313" key="18">
    <source>
        <dbReference type="EMBL" id="MXG91823.1"/>
    </source>
</evidence>
<evidence type="ECO:0000256" key="9">
    <source>
        <dbReference type="ARBA" id="ARBA00022777"/>
    </source>
</evidence>
<sequence length="672" mass="69754">MSTARAAVPGTSYAWLVGFAASWVVLAVLGRLLVVDQAALVWPALGLSITWFLVRRVGFRSLDTVVLATAAFATLLLSGSPLGVAVIGAVTNGLQAPAAVALLRRWLPGLDPLTGVRGLDSAQALARFFGAVLVPVVLAAVVGVVGLVLLGLPTSPVLGPMLVGRNLCGGLVVSTLTLVLLAPVLTRRRPHRPDTRAAAEGAGAFVLAAALLWLDTVATQAPVGFLVLGVAVWVGTRCGVVVNVWFAATTGAAVVAATLFDAGTFAAASSEVGSLLSQLFVVAVFGICLALATGRAETARLQVALADAAADAAERAAFLDATMAAVHEGILVIDEQRTVTFANPAAGRLLGVDPTAELAWLAPFTSFVVDGEQVPPEDRPLARALRGEDVQDAEAWVGEDPPRVLSFGARQLRTPGREVRAVLSLRDVTTEHTQREALETFAGVVAHDLQNPLAAIDGWVDLLADHLSPPSGADGGDPTTAAFLARIRTSSARMRALIGELLAYATVKDKQLDPQDVDLSEVVTQIAHERGRVGQVVSGPLPTVCADPTLVYQLLDNLIGNALKFTAPGVEPHVIVRAALGPARDGLTEVEVTDNGTGIPNGLHDEVFSEFRRAHGASHRGHGLGLAICRRIVARHGGTISAHDRVEASGTTFRFSLPTAAPIPAPVPAPAA</sequence>
<dbReference type="CDD" id="cd00130">
    <property type="entry name" value="PAS"/>
    <property type="match status" value="1"/>
</dbReference>
<dbReference type="Pfam" id="PF05231">
    <property type="entry name" value="MASE1"/>
    <property type="match status" value="1"/>
</dbReference>
<keyword evidence="9" id="KW-0418">Kinase</keyword>
<accession>A0A6L7F3K6</accession>
<dbReference type="PANTHER" id="PTHR42878:SF7">
    <property type="entry name" value="SENSOR HISTIDINE KINASE GLRK"/>
    <property type="match status" value="1"/>
</dbReference>
<comment type="subcellular location">
    <subcellularLocation>
        <location evidence="2">Cell membrane</location>
        <topology evidence="2">Multi-pass membrane protein</topology>
    </subcellularLocation>
</comment>
<feature type="transmembrane region" description="Helical" evidence="15">
    <location>
        <begin position="38"/>
        <end position="54"/>
    </location>
</feature>
<dbReference type="SMART" id="SM00387">
    <property type="entry name" value="HATPase_c"/>
    <property type="match status" value="1"/>
</dbReference>
<dbReference type="AlphaFoldDB" id="A0A6L7F3K6"/>
<keyword evidence="13 15" id="KW-0472">Membrane</keyword>
<dbReference type="InterPro" id="IPR003594">
    <property type="entry name" value="HATPase_dom"/>
</dbReference>
<dbReference type="GO" id="GO:0000156">
    <property type="term" value="F:phosphorelay response regulator activity"/>
    <property type="evidence" value="ECO:0007669"/>
    <property type="project" value="TreeGrafter"/>
</dbReference>
<dbReference type="CDD" id="cd00082">
    <property type="entry name" value="HisKA"/>
    <property type="match status" value="1"/>
</dbReference>
<dbReference type="InterPro" id="IPR036890">
    <property type="entry name" value="HATPase_C_sf"/>
</dbReference>
<dbReference type="GO" id="GO:0030295">
    <property type="term" value="F:protein kinase activator activity"/>
    <property type="evidence" value="ECO:0007669"/>
    <property type="project" value="TreeGrafter"/>
</dbReference>
<dbReference type="GO" id="GO:0007234">
    <property type="term" value="P:osmosensory signaling via phosphorelay pathway"/>
    <property type="evidence" value="ECO:0007669"/>
    <property type="project" value="TreeGrafter"/>
</dbReference>
<keyword evidence="4" id="KW-1003">Cell membrane</keyword>
<evidence type="ECO:0000256" key="7">
    <source>
        <dbReference type="ARBA" id="ARBA00022692"/>
    </source>
</evidence>
<evidence type="ECO:0000256" key="8">
    <source>
        <dbReference type="ARBA" id="ARBA00022741"/>
    </source>
</evidence>
<dbReference type="EC" id="2.7.13.3" evidence="3"/>
<feature type="transmembrane region" description="Helical" evidence="15">
    <location>
        <begin position="124"/>
        <end position="150"/>
    </location>
</feature>
<dbReference type="InterPro" id="IPR007895">
    <property type="entry name" value="MASE1"/>
</dbReference>
<dbReference type="PRINTS" id="PR00344">
    <property type="entry name" value="BCTRLSENSOR"/>
</dbReference>
<keyword evidence="5" id="KW-0597">Phosphoprotein</keyword>
<gene>
    <name evidence="18" type="ORF">GRQ65_19960</name>
</gene>
<evidence type="ECO:0000256" key="12">
    <source>
        <dbReference type="ARBA" id="ARBA00023012"/>
    </source>
</evidence>
<evidence type="ECO:0000259" key="17">
    <source>
        <dbReference type="PROSITE" id="PS50112"/>
    </source>
</evidence>
<keyword evidence="8" id="KW-0547">Nucleotide-binding</keyword>
<dbReference type="InterPro" id="IPR013656">
    <property type="entry name" value="PAS_4"/>
</dbReference>
<keyword evidence="19" id="KW-1185">Reference proteome</keyword>
<comment type="catalytic activity">
    <reaction evidence="1">
        <text>ATP + protein L-histidine = ADP + protein N-phospho-L-histidine.</text>
        <dbReference type="EC" id="2.7.13.3"/>
    </reaction>
</comment>
<feature type="transmembrane region" description="Helical" evidence="15">
    <location>
        <begin position="220"/>
        <end position="236"/>
    </location>
</feature>
<dbReference type="CDD" id="cd00075">
    <property type="entry name" value="HATPase"/>
    <property type="match status" value="1"/>
</dbReference>
<evidence type="ECO:0000256" key="4">
    <source>
        <dbReference type="ARBA" id="ARBA00022475"/>
    </source>
</evidence>
<dbReference type="InterPro" id="IPR050351">
    <property type="entry name" value="BphY/WalK/GraS-like"/>
</dbReference>
<comment type="caution">
    <text evidence="18">The sequence shown here is derived from an EMBL/GenBank/DDBJ whole genome shotgun (WGS) entry which is preliminary data.</text>
</comment>
<dbReference type="SMART" id="SM00091">
    <property type="entry name" value="PAS"/>
    <property type="match status" value="1"/>
</dbReference>
<feature type="domain" description="PAS" evidence="17">
    <location>
        <begin position="315"/>
        <end position="354"/>
    </location>
</feature>
<keyword evidence="10" id="KW-0067">ATP-binding</keyword>
<dbReference type="Gene3D" id="3.30.565.10">
    <property type="entry name" value="Histidine kinase-like ATPase, C-terminal domain"/>
    <property type="match status" value="1"/>
</dbReference>
<dbReference type="SUPFAM" id="SSF55874">
    <property type="entry name" value="ATPase domain of HSP90 chaperone/DNA topoisomerase II/histidine kinase"/>
    <property type="match status" value="1"/>
</dbReference>
<dbReference type="Pfam" id="PF08448">
    <property type="entry name" value="PAS_4"/>
    <property type="match status" value="1"/>
</dbReference>
<dbReference type="PROSITE" id="PS50112">
    <property type="entry name" value="PAS"/>
    <property type="match status" value="1"/>
</dbReference>
<dbReference type="SUPFAM" id="SSF55785">
    <property type="entry name" value="PYP-like sensor domain (PAS domain)"/>
    <property type="match status" value="1"/>
</dbReference>
<reference evidence="18 19" key="1">
    <citation type="submission" date="2019-12" db="EMBL/GenBank/DDBJ databases">
        <authorList>
            <person name="Kun Z."/>
        </authorList>
    </citation>
    <scope>NUCLEOTIDE SEQUENCE [LARGE SCALE GENOMIC DNA]</scope>
    <source>
        <strain evidence="18 19">YIM 123512</strain>
    </source>
</reference>
<dbReference type="SMART" id="SM00388">
    <property type="entry name" value="HisKA"/>
    <property type="match status" value="1"/>
</dbReference>
<keyword evidence="11 15" id="KW-1133">Transmembrane helix</keyword>
<dbReference type="PANTHER" id="PTHR42878">
    <property type="entry name" value="TWO-COMPONENT HISTIDINE KINASE"/>
    <property type="match status" value="1"/>
</dbReference>
<evidence type="ECO:0000313" key="19">
    <source>
        <dbReference type="Proteomes" id="UP000473325"/>
    </source>
</evidence>
<dbReference type="RefSeq" id="WP_160879756.1">
    <property type="nucleotide sequence ID" value="NZ_WUEK01000015.1"/>
</dbReference>
<feature type="transmembrane region" description="Helical" evidence="15">
    <location>
        <begin position="272"/>
        <end position="292"/>
    </location>
</feature>
<evidence type="ECO:0000256" key="3">
    <source>
        <dbReference type="ARBA" id="ARBA00012438"/>
    </source>
</evidence>
<dbReference type="EMBL" id="WUEK01000015">
    <property type="protein sequence ID" value="MXG91823.1"/>
    <property type="molecule type" value="Genomic_DNA"/>
</dbReference>
<dbReference type="GO" id="GO:0005524">
    <property type="term" value="F:ATP binding"/>
    <property type="evidence" value="ECO:0007669"/>
    <property type="project" value="UniProtKB-KW"/>
</dbReference>
<evidence type="ECO:0000256" key="6">
    <source>
        <dbReference type="ARBA" id="ARBA00022679"/>
    </source>
</evidence>
<dbReference type="GO" id="GO:0000155">
    <property type="term" value="F:phosphorelay sensor kinase activity"/>
    <property type="evidence" value="ECO:0007669"/>
    <property type="project" value="InterPro"/>
</dbReference>
<feature type="transmembrane region" description="Helical" evidence="15">
    <location>
        <begin position="162"/>
        <end position="185"/>
    </location>
</feature>
<keyword evidence="7 15" id="KW-0812">Transmembrane</keyword>
<dbReference type="Pfam" id="PF00512">
    <property type="entry name" value="HisKA"/>
    <property type="match status" value="1"/>
</dbReference>
<dbReference type="Proteomes" id="UP000473325">
    <property type="component" value="Unassembled WGS sequence"/>
</dbReference>
<dbReference type="InterPro" id="IPR005467">
    <property type="entry name" value="His_kinase_dom"/>
</dbReference>
<dbReference type="Pfam" id="PF02518">
    <property type="entry name" value="HATPase_c"/>
    <property type="match status" value="1"/>
</dbReference>
<dbReference type="InterPro" id="IPR004358">
    <property type="entry name" value="Sig_transdc_His_kin-like_C"/>
</dbReference>
<dbReference type="InterPro" id="IPR000014">
    <property type="entry name" value="PAS"/>
</dbReference>
<name>A0A6L7F3K6_9ACTN</name>
<dbReference type="Gene3D" id="1.10.287.130">
    <property type="match status" value="1"/>
</dbReference>
<dbReference type="InterPro" id="IPR036097">
    <property type="entry name" value="HisK_dim/P_sf"/>
</dbReference>
<dbReference type="GO" id="GO:0005886">
    <property type="term" value="C:plasma membrane"/>
    <property type="evidence" value="ECO:0007669"/>
    <property type="project" value="UniProtKB-SubCell"/>
</dbReference>
<dbReference type="Gene3D" id="3.30.450.20">
    <property type="entry name" value="PAS domain"/>
    <property type="match status" value="1"/>
</dbReference>
<evidence type="ECO:0000259" key="16">
    <source>
        <dbReference type="PROSITE" id="PS50109"/>
    </source>
</evidence>
<feature type="transmembrane region" description="Helical" evidence="15">
    <location>
        <begin position="243"/>
        <end position="260"/>
    </location>
</feature>
<evidence type="ECO:0000256" key="15">
    <source>
        <dbReference type="SAM" id="Phobius"/>
    </source>
</evidence>
<dbReference type="InterPro" id="IPR003661">
    <property type="entry name" value="HisK_dim/P_dom"/>
</dbReference>
<evidence type="ECO:0000256" key="13">
    <source>
        <dbReference type="ARBA" id="ARBA00023136"/>
    </source>
</evidence>
<dbReference type="SUPFAM" id="SSF47384">
    <property type="entry name" value="Homodimeric domain of signal transducing histidine kinase"/>
    <property type="match status" value="1"/>
</dbReference>
<evidence type="ECO:0000256" key="11">
    <source>
        <dbReference type="ARBA" id="ARBA00022989"/>
    </source>
</evidence>
<keyword evidence="6" id="KW-0808">Transferase</keyword>
<evidence type="ECO:0000256" key="14">
    <source>
        <dbReference type="ARBA" id="ARBA00039401"/>
    </source>
</evidence>
<feature type="transmembrane region" description="Helical" evidence="15">
    <location>
        <begin position="61"/>
        <end position="78"/>
    </location>
</feature>
<feature type="domain" description="Histidine kinase" evidence="16">
    <location>
        <begin position="444"/>
        <end position="661"/>
    </location>
</feature>
<organism evidence="18 19">
    <name type="scientific">Nocardioides flavescens</name>
    <dbReference type="NCBI Taxonomy" id="2691959"/>
    <lineage>
        <taxon>Bacteria</taxon>
        <taxon>Bacillati</taxon>
        <taxon>Actinomycetota</taxon>
        <taxon>Actinomycetes</taxon>
        <taxon>Propionibacteriales</taxon>
        <taxon>Nocardioidaceae</taxon>
        <taxon>Nocardioides</taxon>
    </lineage>
</organism>
<evidence type="ECO:0000256" key="5">
    <source>
        <dbReference type="ARBA" id="ARBA00022553"/>
    </source>
</evidence>
<evidence type="ECO:0000256" key="10">
    <source>
        <dbReference type="ARBA" id="ARBA00022840"/>
    </source>
</evidence>
<feature type="transmembrane region" description="Helical" evidence="15">
    <location>
        <begin position="12"/>
        <end position="32"/>
    </location>
</feature>
<dbReference type="InterPro" id="IPR035965">
    <property type="entry name" value="PAS-like_dom_sf"/>
</dbReference>
<evidence type="ECO:0000256" key="2">
    <source>
        <dbReference type="ARBA" id="ARBA00004651"/>
    </source>
</evidence>
<protein>
    <recommendedName>
        <fullName evidence="14">Sensor-like histidine kinase SenX3</fullName>
        <ecNumber evidence="3">2.7.13.3</ecNumber>
    </recommendedName>
</protein>
<dbReference type="PROSITE" id="PS50109">
    <property type="entry name" value="HIS_KIN"/>
    <property type="match status" value="1"/>
</dbReference>